<feature type="transmembrane region" description="Helical" evidence="8">
    <location>
        <begin position="198"/>
        <end position="218"/>
    </location>
</feature>
<dbReference type="AlphaFoldDB" id="A0AAD5YBA2"/>
<gene>
    <name evidence="10" type="ORF">HK103_002746</name>
</gene>
<feature type="transmembrane region" description="Helical" evidence="8">
    <location>
        <begin position="166"/>
        <end position="186"/>
    </location>
</feature>
<keyword evidence="6 8" id="KW-1133">Transmembrane helix</keyword>
<feature type="transmembrane region" description="Helical" evidence="8">
    <location>
        <begin position="70"/>
        <end position="91"/>
    </location>
</feature>
<evidence type="ECO:0000256" key="3">
    <source>
        <dbReference type="ARBA" id="ARBA00022448"/>
    </source>
</evidence>
<accession>A0AAD5YBA2</accession>
<sequence length="257" mass="27866">MGTGLLSLPFAFSITGYRLGLFLLVLYAVITHHTGKHLGKCLNKCKANDEAGFTYSDIGQAAFGTAGRTFISIIFFLELGTAAVALVILTADSMVALFPQFDLFYVKIAVTCLVIPATWPRSLSIISYISLIGIIAMVNLVGILSFDGLTKKESPGSILQSADISANPPMYAPIPLSFGLLMAGFCGHSEKYPKLLNLSYLIVVLIYGFVGVVGYMMFGSNTKDEVCCSLTKDYKEYTASSRVQQDIDQLDDWISSD</sequence>
<keyword evidence="3" id="KW-0813">Transport</keyword>
<organism evidence="10 11">
    <name type="scientific">Boothiomyces macroporosus</name>
    <dbReference type="NCBI Taxonomy" id="261099"/>
    <lineage>
        <taxon>Eukaryota</taxon>
        <taxon>Fungi</taxon>
        <taxon>Fungi incertae sedis</taxon>
        <taxon>Chytridiomycota</taxon>
        <taxon>Chytridiomycota incertae sedis</taxon>
        <taxon>Chytridiomycetes</taxon>
        <taxon>Rhizophydiales</taxon>
        <taxon>Terramycetaceae</taxon>
        <taxon>Boothiomyces</taxon>
    </lineage>
</organism>
<evidence type="ECO:0000256" key="8">
    <source>
        <dbReference type="SAM" id="Phobius"/>
    </source>
</evidence>
<feature type="transmembrane region" description="Helical" evidence="8">
    <location>
        <begin position="126"/>
        <end position="146"/>
    </location>
</feature>
<protein>
    <recommendedName>
        <fullName evidence="9">Amino acid transporter transmembrane domain-containing protein</fullName>
    </recommendedName>
</protein>
<dbReference type="InterPro" id="IPR013057">
    <property type="entry name" value="AA_transpt_TM"/>
</dbReference>
<evidence type="ECO:0000256" key="4">
    <source>
        <dbReference type="ARBA" id="ARBA00022692"/>
    </source>
</evidence>
<evidence type="ECO:0000313" key="10">
    <source>
        <dbReference type="EMBL" id="KAJ3262332.1"/>
    </source>
</evidence>
<comment type="caution">
    <text evidence="10">The sequence shown here is derived from an EMBL/GenBank/DDBJ whole genome shotgun (WGS) entry which is preliminary data.</text>
</comment>
<reference evidence="10" key="1">
    <citation type="submission" date="2020-05" db="EMBL/GenBank/DDBJ databases">
        <title>Phylogenomic resolution of chytrid fungi.</title>
        <authorList>
            <person name="Stajich J.E."/>
            <person name="Amses K."/>
            <person name="Simmons R."/>
            <person name="Seto K."/>
            <person name="Myers J."/>
            <person name="Bonds A."/>
            <person name="Quandt C.A."/>
            <person name="Barry K."/>
            <person name="Liu P."/>
            <person name="Grigoriev I."/>
            <person name="Longcore J.E."/>
            <person name="James T.Y."/>
        </authorList>
    </citation>
    <scope>NUCLEOTIDE SEQUENCE</scope>
    <source>
        <strain evidence="10">PLAUS21</strain>
    </source>
</reference>
<dbReference type="GO" id="GO:0015179">
    <property type="term" value="F:L-amino acid transmembrane transporter activity"/>
    <property type="evidence" value="ECO:0007669"/>
    <property type="project" value="TreeGrafter"/>
</dbReference>
<dbReference type="Proteomes" id="UP001210925">
    <property type="component" value="Unassembled WGS sequence"/>
</dbReference>
<evidence type="ECO:0000256" key="6">
    <source>
        <dbReference type="ARBA" id="ARBA00022989"/>
    </source>
</evidence>
<dbReference type="GO" id="GO:0005774">
    <property type="term" value="C:vacuolar membrane"/>
    <property type="evidence" value="ECO:0007669"/>
    <property type="project" value="TreeGrafter"/>
</dbReference>
<keyword evidence="11" id="KW-1185">Reference proteome</keyword>
<dbReference type="EMBL" id="JADGKB010000002">
    <property type="protein sequence ID" value="KAJ3262332.1"/>
    <property type="molecule type" value="Genomic_DNA"/>
</dbReference>
<keyword evidence="5" id="KW-0029">Amino-acid transport</keyword>
<keyword evidence="4 8" id="KW-0812">Transmembrane</keyword>
<comment type="subcellular location">
    <subcellularLocation>
        <location evidence="1">Membrane</location>
        <topology evidence="1">Multi-pass membrane protein</topology>
    </subcellularLocation>
</comment>
<evidence type="ECO:0000256" key="2">
    <source>
        <dbReference type="ARBA" id="ARBA00008066"/>
    </source>
</evidence>
<evidence type="ECO:0000256" key="1">
    <source>
        <dbReference type="ARBA" id="ARBA00004141"/>
    </source>
</evidence>
<feature type="domain" description="Amino acid transporter transmembrane" evidence="9">
    <location>
        <begin position="1"/>
        <end position="232"/>
    </location>
</feature>
<feature type="transmembrane region" description="Helical" evidence="8">
    <location>
        <begin position="6"/>
        <end position="30"/>
    </location>
</feature>
<comment type="similarity">
    <text evidence="2">Belongs to the amino acid/polyamine transporter 2 family.</text>
</comment>
<dbReference type="Pfam" id="PF01490">
    <property type="entry name" value="Aa_trans"/>
    <property type="match status" value="1"/>
</dbReference>
<evidence type="ECO:0000259" key="9">
    <source>
        <dbReference type="Pfam" id="PF01490"/>
    </source>
</evidence>
<dbReference type="PANTHER" id="PTHR22950">
    <property type="entry name" value="AMINO ACID TRANSPORTER"/>
    <property type="match status" value="1"/>
</dbReference>
<evidence type="ECO:0000256" key="7">
    <source>
        <dbReference type="ARBA" id="ARBA00023136"/>
    </source>
</evidence>
<name>A0AAD5YBA2_9FUNG</name>
<proteinExistence type="inferred from homology"/>
<dbReference type="PANTHER" id="PTHR22950:SF692">
    <property type="entry name" value="TRANSMEMBRANE AMINO ACID TRANSPORTER FAMILY PROTEIN"/>
    <property type="match status" value="1"/>
</dbReference>
<feature type="transmembrane region" description="Helical" evidence="8">
    <location>
        <begin position="103"/>
        <end position="119"/>
    </location>
</feature>
<keyword evidence="7 8" id="KW-0472">Membrane</keyword>
<evidence type="ECO:0000256" key="5">
    <source>
        <dbReference type="ARBA" id="ARBA00022970"/>
    </source>
</evidence>
<evidence type="ECO:0000313" key="11">
    <source>
        <dbReference type="Proteomes" id="UP001210925"/>
    </source>
</evidence>